<dbReference type="InterPro" id="IPR001279">
    <property type="entry name" value="Metallo-B-lactamas"/>
</dbReference>
<dbReference type="SMART" id="SM00849">
    <property type="entry name" value="Lactamase_B"/>
    <property type="match status" value="1"/>
</dbReference>
<feature type="domain" description="Metallo-beta-lactamase" evidence="1">
    <location>
        <begin position="33"/>
        <end position="199"/>
    </location>
</feature>
<accession>A0ABQ6IQI8</accession>
<keyword evidence="3" id="KW-1185">Reference proteome</keyword>
<evidence type="ECO:0000313" key="3">
    <source>
        <dbReference type="Proteomes" id="UP001157126"/>
    </source>
</evidence>
<dbReference type="CDD" id="cd06262">
    <property type="entry name" value="metallo-hydrolase-like_MBL-fold"/>
    <property type="match status" value="1"/>
</dbReference>
<organism evidence="2 3">
    <name type="scientific">Mobilicoccus caccae</name>
    <dbReference type="NCBI Taxonomy" id="1859295"/>
    <lineage>
        <taxon>Bacteria</taxon>
        <taxon>Bacillati</taxon>
        <taxon>Actinomycetota</taxon>
        <taxon>Actinomycetes</taxon>
        <taxon>Micrococcales</taxon>
        <taxon>Dermatophilaceae</taxon>
        <taxon>Mobilicoccus</taxon>
    </lineage>
</organism>
<evidence type="ECO:0000313" key="2">
    <source>
        <dbReference type="EMBL" id="GMA39467.1"/>
    </source>
</evidence>
<dbReference type="Proteomes" id="UP001157126">
    <property type="component" value="Unassembled WGS sequence"/>
</dbReference>
<dbReference type="RefSeq" id="WP_284303373.1">
    <property type="nucleotide sequence ID" value="NZ_BSUO01000001.1"/>
</dbReference>
<dbReference type="EMBL" id="BSUO01000001">
    <property type="protein sequence ID" value="GMA39467.1"/>
    <property type="molecule type" value="Genomic_DNA"/>
</dbReference>
<dbReference type="PANTHER" id="PTHR46233:SF1">
    <property type="entry name" value="CONSERVED PROTEIN"/>
    <property type="match status" value="1"/>
</dbReference>
<dbReference type="InterPro" id="IPR036866">
    <property type="entry name" value="RibonucZ/Hydroxyglut_hydro"/>
</dbReference>
<dbReference type="Gene3D" id="3.60.15.10">
    <property type="entry name" value="Ribonuclease Z/Hydroxyacylglutathione hydrolase-like"/>
    <property type="match status" value="1"/>
</dbReference>
<sequence>MSTYSGDVTPGGPSDVRDLGTLVLRKCSVGEMDNNVYLLTCPSTGDQLLVDAAAEPNRLVELVEEGSGRLQAILTTHRHGDHTGALKELAERTGADTYAGENDADALPVAPDHRLAHGDTVTVGDVSLDVIELRGHTPGAIALTWTDPEGHSHVISGDSLFPGGPGKTTSPEDFASLMDDLSERVFEPFGDDTWVYPGHGSDTTLGAERPHLTEWRERGW</sequence>
<reference evidence="3" key="1">
    <citation type="journal article" date="2019" name="Int. J. Syst. Evol. Microbiol.">
        <title>The Global Catalogue of Microorganisms (GCM) 10K type strain sequencing project: providing services to taxonomists for standard genome sequencing and annotation.</title>
        <authorList>
            <consortium name="The Broad Institute Genomics Platform"/>
            <consortium name="The Broad Institute Genome Sequencing Center for Infectious Disease"/>
            <person name="Wu L."/>
            <person name="Ma J."/>
        </authorList>
    </citation>
    <scope>NUCLEOTIDE SEQUENCE [LARGE SCALE GENOMIC DNA]</scope>
    <source>
        <strain evidence="3">NBRC 113072</strain>
    </source>
</reference>
<evidence type="ECO:0000259" key="1">
    <source>
        <dbReference type="SMART" id="SM00849"/>
    </source>
</evidence>
<dbReference type="PANTHER" id="PTHR46233">
    <property type="entry name" value="HYDROXYACYLGLUTATHIONE HYDROLASE GLOC"/>
    <property type="match status" value="1"/>
</dbReference>
<gene>
    <name evidence="2" type="ORF">GCM10025883_15120</name>
</gene>
<dbReference type="Pfam" id="PF00753">
    <property type="entry name" value="Lactamase_B"/>
    <property type="match status" value="1"/>
</dbReference>
<proteinExistence type="predicted"/>
<name>A0ABQ6IQI8_9MICO</name>
<dbReference type="SUPFAM" id="SSF56281">
    <property type="entry name" value="Metallo-hydrolase/oxidoreductase"/>
    <property type="match status" value="1"/>
</dbReference>
<dbReference type="GO" id="GO:0016787">
    <property type="term" value="F:hydrolase activity"/>
    <property type="evidence" value="ECO:0007669"/>
    <property type="project" value="UniProtKB-KW"/>
</dbReference>
<protein>
    <submittedName>
        <fullName evidence="2">Zn-dependent hydrolase</fullName>
    </submittedName>
</protein>
<dbReference type="InterPro" id="IPR051453">
    <property type="entry name" value="MBL_Glyoxalase_II"/>
</dbReference>
<comment type="caution">
    <text evidence="2">The sequence shown here is derived from an EMBL/GenBank/DDBJ whole genome shotgun (WGS) entry which is preliminary data.</text>
</comment>
<keyword evidence="2" id="KW-0378">Hydrolase</keyword>